<dbReference type="EMBL" id="DS547091">
    <property type="protein sequence ID" value="EDR15119.1"/>
    <property type="molecule type" value="Genomic_DNA"/>
</dbReference>
<accession>B0CR05</accession>
<dbReference type="OrthoDB" id="407410at2759"/>
<dbReference type="Pfam" id="PF04437">
    <property type="entry name" value="RINT1_TIP1"/>
    <property type="match status" value="1"/>
</dbReference>
<evidence type="ECO:0000313" key="2">
    <source>
        <dbReference type="Proteomes" id="UP000001194"/>
    </source>
</evidence>
<dbReference type="AlphaFoldDB" id="B0CR05"/>
<dbReference type="GeneID" id="6069968"/>
<dbReference type="InterPro" id="IPR007528">
    <property type="entry name" value="RINT1_Tip20"/>
</dbReference>
<dbReference type="STRING" id="486041.B0CR05"/>
<dbReference type="GO" id="GO:0070939">
    <property type="term" value="C:Dsl1/NZR complex"/>
    <property type="evidence" value="ECO:0007669"/>
    <property type="project" value="InterPro"/>
</dbReference>
<protein>
    <submittedName>
        <fullName evidence="1">Predicted protein</fullName>
    </submittedName>
</protein>
<dbReference type="Proteomes" id="UP000001194">
    <property type="component" value="Unassembled WGS sequence"/>
</dbReference>
<name>B0CR05_LACBS</name>
<dbReference type="PANTHER" id="PTHR13520">
    <property type="entry name" value="RAD50-INTERACTING PROTEIN 1 RINT-1"/>
    <property type="match status" value="1"/>
</dbReference>
<dbReference type="HOGENOM" id="CLU_015529_0_0_1"/>
<dbReference type="KEGG" id="lbc:LACBIDRAFT_300967"/>
<dbReference type="InParanoid" id="B0CR05"/>
<dbReference type="InterPro" id="IPR042042">
    <property type="entry name" value="Tip20p_domB"/>
</dbReference>
<keyword evidence="2" id="KW-1185">Reference proteome</keyword>
<dbReference type="GO" id="GO:0006888">
    <property type="term" value="P:endoplasmic reticulum to Golgi vesicle-mediated transport"/>
    <property type="evidence" value="ECO:0007669"/>
    <property type="project" value="InterPro"/>
</dbReference>
<dbReference type="RefSeq" id="XP_001873327.1">
    <property type="nucleotide sequence ID" value="XM_001873292.1"/>
</dbReference>
<reference evidence="1 2" key="1">
    <citation type="journal article" date="2008" name="Nature">
        <title>The genome of Laccaria bicolor provides insights into mycorrhizal symbiosis.</title>
        <authorList>
            <person name="Martin F."/>
            <person name="Aerts A."/>
            <person name="Ahren D."/>
            <person name="Brun A."/>
            <person name="Danchin E.G.J."/>
            <person name="Duchaussoy F."/>
            <person name="Gibon J."/>
            <person name="Kohler A."/>
            <person name="Lindquist E."/>
            <person name="Pereda V."/>
            <person name="Salamov A."/>
            <person name="Shapiro H.J."/>
            <person name="Wuyts J."/>
            <person name="Blaudez D."/>
            <person name="Buee M."/>
            <person name="Brokstein P."/>
            <person name="Canbaeck B."/>
            <person name="Cohen D."/>
            <person name="Courty P.E."/>
            <person name="Coutinho P.M."/>
            <person name="Delaruelle C."/>
            <person name="Detter J.C."/>
            <person name="Deveau A."/>
            <person name="DiFazio S."/>
            <person name="Duplessis S."/>
            <person name="Fraissinet-Tachet L."/>
            <person name="Lucic E."/>
            <person name="Frey-Klett P."/>
            <person name="Fourrey C."/>
            <person name="Feussner I."/>
            <person name="Gay G."/>
            <person name="Grimwood J."/>
            <person name="Hoegger P.J."/>
            <person name="Jain P."/>
            <person name="Kilaru S."/>
            <person name="Labbe J."/>
            <person name="Lin Y.C."/>
            <person name="Legue V."/>
            <person name="Le Tacon F."/>
            <person name="Marmeisse R."/>
            <person name="Melayah D."/>
            <person name="Montanini B."/>
            <person name="Muratet M."/>
            <person name="Nehls U."/>
            <person name="Niculita-Hirzel H."/>
            <person name="Oudot-Le Secq M.P."/>
            <person name="Peter M."/>
            <person name="Quesneville H."/>
            <person name="Rajashekar B."/>
            <person name="Reich M."/>
            <person name="Rouhier N."/>
            <person name="Schmutz J."/>
            <person name="Yin T."/>
            <person name="Chalot M."/>
            <person name="Henrissat B."/>
            <person name="Kuees U."/>
            <person name="Lucas S."/>
            <person name="Van de Peer Y."/>
            <person name="Podila G.K."/>
            <person name="Polle A."/>
            <person name="Pukkila P.J."/>
            <person name="Richardson P.M."/>
            <person name="Rouze P."/>
            <person name="Sanders I.R."/>
            <person name="Stajich J.E."/>
            <person name="Tunlid A."/>
            <person name="Tuskan G."/>
            <person name="Grigoriev I.V."/>
        </authorList>
    </citation>
    <scope>NUCLEOTIDE SEQUENCE [LARGE SCALE GENOMIC DNA]</scope>
    <source>
        <strain evidence="2">S238N-H82 / ATCC MYA-4686</strain>
    </source>
</reference>
<dbReference type="GO" id="GO:0060628">
    <property type="term" value="P:regulation of ER to Golgi vesicle-mediated transport"/>
    <property type="evidence" value="ECO:0007669"/>
    <property type="project" value="TreeGrafter"/>
</dbReference>
<organism evidence="2">
    <name type="scientific">Laccaria bicolor (strain S238N-H82 / ATCC MYA-4686)</name>
    <name type="common">Bicoloured deceiver</name>
    <name type="synonym">Laccaria laccata var. bicolor</name>
    <dbReference type="NCBI Taxonomy" id="486041"/>
    <lineage>
        <taxon>Eukaryota</taxon>
        <taxon>Fungi</taxon>
        <taxon>Dikarya</taxon>
        <taxon>Basidiomycota</taxon>
        <taxon>Agaricomycotina</taxon>
        <taxon>Agaricomycetes</taxon>
        <taxon>Agaricomycetidae</taxon>
        <taxon>Agaricales</taxon>
        <taxon>Agaricineae</taxon>
        <taxon>Hydnangiaceae</taxon>
        <taxon>Laccaria</taxon>
    </lineage>
</organism>
<dbReference type="GO" id="GO:0006890">
    <property type="term" value="P:retrograde vesicle-mediated transport, Golgi to endoplasmic reticulum"/>
    <property type="evidence" value="ECO:0007669"/>
    <property type="project" value="InterPro"/>
</dbReference>
<dbReference type="Gene3D" id="1.20.58.1420">
    <property type="entry name" value="Dsl1p vesicle tethering complex, Tip20p subunit, domain B"/>
    <property type="match status" value="1"/>
</dbReference>
<dbReference type="PROSITE" id="PS51386">
    <property type="entry name" value="RINT1_TIP20"/>
    <property type="match status" value="1"/>
</dbReference>
<evidence type="ECO:0000313" key="1">
    <source>
        <dbReference type="EMBL" id="EDR15119.1"/>
    </source>
</evidence>
<gene>
    <name evidence="1" type="ORF">LACBIDRAFT_300967</name>
</gene>
<sequence length="824" mass="92437">MSSSQIQVLLAAPDLIQADRVATETLNAQFQSLEDLDQLESLVLQAKQSYDELIPKLSSSQSYLDALLSNTRSSAEEHLRTAKELAILRHSLADELSELSSDLVSSMSGERGQPTLLEDLETLHRNLKELESVKGYVQVVEHALKLSEVAIRDLESASVLTTASITGYISLQDFVAKVSTTCSKVEVENGNQNLHLVTFLNHLRDKTWVDMKAILSKSLISAAENIGWPMPIDYAFVAPQSRKEFEAAFLKLTKLQSIGKNIHNAQLEEGGLYPFQALVQPLSLRFKYHFQGTRQTNRLEKPEWYFTHILNVVHEQRQFLESTIQSLLAATEYKEITAWREFTYLLLPILSQKLKKTVPLLLSRPSLLAHTIYQAISFDASMVEEGFHLGGTSALKPDTDAAKWDGIGEVILGNPEWFEAWLTAEKQFAEDQYHDIVNAPDAWFIAEEDDDVALAHNVKATNSSRRVRSLVDQVTDRFSPLPHVLQRTYFLTSIQLPLLEAYRLRISSSLEAFETSSSAFVRAVPGALAVSLTIREDSTHDESQRLTSGVEGVQRLCKALLSAAYIEASLQDWAQELFFLELWADICRNSLLRSRSGSNSLLPNPSPLGADEIPQETLFEEIMSRYQKTILRATEMVIQQVCGEIESYLKAHFVSSITETHDGSGDEISLSQTLLGPLALLSSHLTFLRTTLPQSMFTTLYRRIATRLAEHILHRQNLYRGQFDLTEGKIICAECELWVETCHTAVRGSLGGGRRRVEAPWFKLLQAGRLVGADGDSWTTLVNATFGTQTNAEWERVMLETLGLTELAREDAGQILRRRTDCHA</sequence>
<proteinExistence type="predicted"/>
<dbReference type="InterPro" id="IPR042044">
    <property type="entry name" value="EXOC6PINT-1/Sec15/Tip20_C_dom2"/>
</dbReference>
<dbReference type="Gene3D" id="1.20.58.670">
    <property type="entry name" value="Dsl1p vesicle tethering complex, Tip20p subunit, domain D"/>
    <property type="match status" value="1"/>
</dbReference>
<dbReference type="PANTHER" id="PTHR13520:SF0">
    <property type="entry name" value="RAD50-INTERACTING PROTEIN 1"/>
    <property type="match status" value="1"/>
</dbReference>
<dbReference type="FunCoup" id="B0CR05">
    <property type="interactions" value="40"/>
</dbReference>